<protein>
    <submittedName>
        <fullName evidence="1">Uncharacterized protein</fullName>
    </submittedName>
</protein>
<proteinExistence type="predicted"/>
<reference evidence="2" key="1">
    <citation type="journal article" date="2018" name="BMC Genomics">
        <title>Genomic insights into host adaptation between the wheat stripe rust pathogen (Puccinia striiformis f. sp. tritici) and the barley stripe rust pathogen (Puccinia striiformis f. sp. hordei).</title>
        <authorList>
            <person name="Xia C."/>
            <person name="Wang M."/>
            <person name="Yin C."/>
            <person name="Cornejo O.E."/>
            <person name="Hulbert S.H."/>
            <person name="Chen X."/>
        </authorList>
    </citation>
    <scope>NUCLEOTIDE SEQUENCE [LARGE SCALE GENOMIC DNA]</scope>
    <source>
        <strain evidence="2">93-210</strain>
    </source>
</reference>
<sequence>MNRLLSLGRGVHIARVSQKTVKRGKQPDSKKKKGKLNNSNKMENDSSRAQSTGPEAEIEAAEAEFTAKKQEENQNEPSDRRTIDHSSTADHHHHHPADDRIIESNNHEEQPRKKLKLTDADKKRSARMFGSLMGTLSKFQDETSKTKQTEAAKRRAAVENRLQTKLKLEAESLHRLRACEAEETSLKQHVLRKTDELGHLSQLHKIKFANKLAFSHYLRTSDKMTSSKLIPDETDQNEPGDLKSTAIYDRIIRPRQSIYWLPNKLLPEQKEFIDNQRRETREEVEEEQHQWEEERLTKEEELEKLQAQRDKRLIEIQAEKAKARSSNAGPTESTNSDHAASSKPVIGNEMDVDRRRLTPSEIRQDTPDLNTNDNLGRDEDAVEY</sequence>
<name>A0ACC0F0L2_9BASI</name>
<gene>
    <name evidence="1" type="ORF">MJO28_000352</name>
</gene>
<reference evidence="2" key="2">
    <citation type="journal article" date="2018" name="Mol. Plant Microbe Interact.">
        <title>Genome sequence resources for the wheat stripe rust pathogen (Puccinia striiformis f. sp. tritici) and the barley stripe rust pathogen (Puccinia striiformis f. sp. hordei).</title>
        <authorList>
            <person name="Xia C."/>
            <person name="Wang M."/>
            <person name="Yin C."/>
            <person name="Cornejo O.E."/>
            <person name="Hulbert S.H."/>
            <person name="Chen X."/>
        </authorList>
    </citation>
    <scope>NUCLEOTIDE SEQUENCE [LARGE SCALE GENOMIC DNA]</scope>
    <source>
        <strain evidence="2">93-210</strain>
    </source>
</reference>
<evidence type="ECO:0000313" key="1">
    <source>
        <dbReference type="EMBL" id="KAI7962258.1"/>
    </source>
</evidence>
<accession>A0ACC0F0L2</accession>
<dbReference type="EMBL" id="CM045865">
    <property type="protein sequence ID" value="KAI7962258.1"/>
    <property type="molecule type" value="Genomic_DNA"/>
</dbReference>
<keyword evidence="2" id="KW-1185">Reference proteome</keyword>
<evidence type="ECO:0000313" key="2">
    <source>
        <dbReference type="Proteomes" id="UP001060170"/>
    </source>
</evidence>
<reference evidence="1 2" key="3">
    <citation type="journal article" date="2022" name="Microbiol. Spectr.">
        <title>Folding features and dynamics of 3D genome architecture in plant fungal pathogens.</title>
        <authorList>
            <person name="Xia C."/>
        </authorList>
    </citation>
    <scope>NUCLEOTIDE SEQUENCE [LARGE SCALE GENOMIC DNA]</scope>
    <source>
        <strain evidence="1 2">93-210</strain>
    </source>
</reference>
<comment type="caution">
    <text evidence="1">The sequence shown here is derived from an EMBL/GenBank/DDBJ whole genome shotgun (WGS) entry which is preliminary data.</text>
</comment>
<dbReference type="Proteomes" id="UP001060170">
    <property type="component" value="Chromosome 1"/>
</dbReference>
<organism evidence="1 2">
    <name type="scientific">Puccinia striiformis f. sp. tritici</name>
    <dbReference type="NCBI Taxonomy" id="168172"/>
    <lineage>
        <taxon>Eukaryota</taxon>
        <taxon>Fungi</taxon>
        <taxon>Dikarya</taxon>
        <taxon>Basidiomycota</taxon>
        <taxon>Pucciniomycotina</taxon>
        <taxon>Pucciniomycetes</taxon>
        <taxon>Pucciniales</taxon>
        <taxon>Pucciniaceae</taxon>
        <taxon>Puccinia</taxon>
    </lineage>
</organism>